<evidence type="ECO:0000313" key="3">
    <source>
        <dbReference type="Proteomes" id="UP000253318"/>
    </source>
</evidence>
<keyword evidence="3" id="KW-1185">Reference proteome</keyword>
<feature type="compositionally biased region" description="Basic and acidic residues" evidence="1">
    <location>
        <begin position="8"/>
        <end position="17"/>
    </location>
</feature>
<proteinExistence type="predicted"/>
<feature type="compositionally biased region" description="Pro residues" evidence="1">
    <location>
        <begin position="29"/>
        <end position="39"/>
    </location>
</feature>
<protein>
    <submittedName>
        <fullName evidence="2">Uncharacterized protein</fullName>
    </submittedName>
</protein>
<evidence type="ECO:0000313" key="2">
    <source>
        <dbReference type="EMBL" id="RCV58397.1"/>
    </source>
</evidence>
<reference evidence="2 3" key="1">
    <citation type="submission" date="2018-04" db="EMBL/GenBank/DDBJ databases">
        <title>Novel actinobacteria from marine sediment.</title>
        <authorList>
            <person name="Ng Z.Y."/>
            <person name="Tan G.Y.A."/>
        </authorList>
    </citation>
    <scope>NUCLEOTIDE SEQUENCE [LARGE SCALE GENOMIC DNA]</scope>
    <source>
        <strain evidence="2 3">TPS81</strain>
    </source>
</reference>
<feature type="region of interest" description="Disordered" evidence="1">
    <location>
        <begin position="1"/>
        <end position="39"/>
    </location>
</feature>
<organism evidence="2 3">
    <name type="scientific">Marinitenerispora sediminis</name>
    <dbReference type="NCBI Taxonomy" id="1931232"/>
    <lineage>
        <taxon>Bacteria</taxon>
        <taxon>Bacillati</taxon>
        <taxon>Actinomycetota</taxon>
        <taxon>Actinomycetes</taxon>
        <taxon>Streptosporangiales</taxon>
        <taxon>Nocardiopsidaceae</taxon>
        <taxon>Marinitenerispora</taxon>
    </lineage>
</organism>
<sequence>MRNLIARFRPDPCEQRPRTQAPSAGVPFTAPPPSYPVPPQAAMVRPYITHLERKRHQQRIDRSRLGLAVLLDLARPVGVAA</sequence>
<dbReference type="OrthoDB" id="9892256at2"/>
<name>A0A368T4J7_9ACTN</name>
<dbReference type="Proteomes" id="UP000253318">
    <property type="component" value="Unassembled WGS sequence"/>
</dbReference>
<gene>
    <name evidence="2" type="ORF">DEF24_13595</name>
</gene>
<accession>A0A368T4J7</accession>
<comment type="caution">
    <text evidence="2">The sequence shown here is derived from an EMBL/GenBank/DDBJ whole genome shotgun (WGS) entry which is preliminary data.</text>
</comment>
<dbReference type="AlphaFoldDB" id="A0A368T4J7"/>
<evidence type="ECO:0000256" key="1">
    <source>
        <dbReference type="SAM" id="MobiDB-lite"/>
    </source>
</evidence>
<dbReference type="EMBL" id="QEIN01000095">
    <property type="protein sequence ID" value="RCV58397.1"/>
    <property type="molecule type" value="Genomic_DNA"/>
</dbReference>